<dbReference type="InterPro" id="IPR011990">
    <property type="entry name" value="TPR-like_helical_dom_sf"/>
</dbReference>
<evidence type="ECO:0000313" key="3">
    <source>
        <dbReference type="EMBL" id="CAA2632203.1"/>
    </source>
</evidence>
<name>A0A7I8JMS3_SPIIN</name>
<dbReference type="SUPFAM" id="SSF48452">
    <property type="entry name" value="TPR-like"/>
    <property type="match status" value="1"/>
</dbReference>
<feature type="repeat" description="PPR" evidence="2">
    <location>
        <begin position="363"/>
        <end position="397"/>
    </location>
</feature>
<dbReference type="FunFam" id="1.25.40.10:FF:001093">
    <property type="entry name" value="Pentatricopeptide repeat-containing protein At2g34400"/>
    <property type="match status" value="1"/>
</dbReference>
<reference evidence="3 4" key="1">
    <citation type="submission" date="2019-12" db="EMBL/GenBank/DDBJ databases">
        <authorList>
            <person name="Scholz U."/>
            <person name="Mascher M."/>
            <person name="Fiebig A."/>
        </authorList>
    </citation>
    <scope>NUCLEOTIDE SEQUENCE</scope>
</reference>
<dbReference type="EMBL" id="CACRZD030000015">
    <property type="protein sequence ID" value="CAA6671429.1"/>
    <property type="molecule type" value="Genomic_DNA"/>
</dbReference>
<dbReference type="Pfam" id="PF01535">
    <property type="entry name" value="PPR"/>
    <property type="match status" value="4"/>
</dbReference>
<dbReference type="EMBL" id="LR743602">
    <property type="protein sequence ID" value="CAA2632203.1"/>
    <property type="molecule type" value="Genomic_DNA"/>
</dbReference>
<keyword evidence="1" id="KW-0677">Repeat</keyword>
<dbReference type="PROSITE" id="PS51375">
    <property type="entry name" value="PPR"/>
    <property type="match status" value="4"/>
</dbReference>
<proteinExistence type="predicted"/>
<dbReference type="Proteomes" id="UP001189122">
    <property type="component" value="Unassembled WGS sequence"/>
</dbReference>
<feature type="repeat" description="PPR" evidence="2">
    <location>
        <begin position="135"/>
        <end position="169"/>
    </location>
</feature>
<dbReference type="Pfam" id="PF13041">
    <property type="entry name" value="PPR_2"/>
    <property type="match status" value="1"/>
</dbReference>
<keyword evidence="4" id="KW-1185">Reference proteome</keyword>
<dbReference type="AlphaFoldDB" id="A0A7I8JMS3"/>
<evidence type="ECO:0000313" key="4">
    <source>
        <dbReference type="Proteomes" id="UP001189122"/>
    </source>
</evidence>
<dbReference type="InterPro" id="IPR046960">
    <property type="entry name" value="PPR_At4g14850-like_plant"/>
</dbReference>
<dbReference type="Pfam" id="PF20431">
    <property type="entry name" value="E_motif"/>
    <property type="match status" value="1"/>
</dbReference>
<dbReference type="NCBIfam" id="TIGR00756">
    <property type="entry name" value="PPR"/>
    <property type="match status" value="4"/>
</dbReference>
<dbReference type="InterPro" id="IPR046848">
    <property type="entry name" value="E_motif"/>
</dbReference>
<protein>
    <submittedName>
        <fullName evidence="3">Uncharacterized protein</fullName>
    </submittedName>
</protein>
<dbReference type="InterPro" id="IPR002885">
    <property type="entry name" value="PPR_rpt"/>
</dbReference>
<dbReference type="GO" id="GO:0009451">
    <property type="term" value="P:RNA modification"/>
    <property type="evidence" value="ECO:0007669"/>
    <property type="project" value="InterPro"/>
</dbReference>
<gene>
    <name evidence="3" type="ORF">SI7747_15017837</name>
</gene>
<dbReference type="PANTHER" id="PTHR47926:SF344">
    <property type="entry name" value="OS07G0636900 PROTEIN"/>
    <property type="match status" value="1"/>
</dbReference>
<evidence type="ECO:0000256" key="1">
    <source>
        <dbReference type="ARBA" id="ARBA00022737"/>
    </source>
</evidence>
<dbReference type="PANTHER" id="PTHR47926">
    <property type="entry name" value="PENTATRICOPEPTIDE REPEAT-CONTAINING PROTEIN"/>
    <property type="match status" value="1"/>
</dbReference>
<sequence length="405" mass="44068">MVDHGSTFAWNAVLRSSPPRQALHLYTQSMLQSLAAPNKFTFTFLIKACVKACAPHLTRHLHCHLVKLGFSSDPFLQSALLGAYADGGSLAVVRQLHWHGARGDVVVRTALVSAYVKCGLLADAHRVFDEMSEVNPVTWAALISGYARCRRDSEALGVFRRMRLAGTEPTEAPARRARGRCLRPPAHKPQRGHLSASLGTALLTMYAKCGCLDAAERVFDGMQHRDPRAWTAMISALAAHGQGARGLHLFDEMLAQGLRPDGVTYVAVLSACSHAGLAAAACRHFDGMTELYGLVPGIEHYGCMVDVLGRTGRVEEAWSMVQTMPAAPDEFVLKSLLSACCSHGRMDYAEWAAEKLMNVDPGHAASYVMLANAYAGMGRWEDSARVRKMMRRRGVPKAPGQSTVD</sequence>
<dbReference type="GO" id="GO:0003723">
    <property type="term" value="F:RNA binding"/>
    <property type="evidence" value="ECO:0007669"/>
    <property type="project" value="InterPro"/>
</dbReference>
<feature type="repeat" description="PPR" evidence="2">
    <location>
        <begin position="226"/>
        <end position="260"/>
    </location>
</feature>
<accession>A0A7I8JMS3</accession>
<feature type="repeat" description="PPR" evidence="2">
    <location>
        <begin position="104"/>
        <end position="134"/>
    </location>
</feature>
<dbReference type="Gene3D" id="1.25.40.10">
    <property type="entry name" value="Tetratricopeptide repeat domain"/>
    <property type="match status" value="2"/>
</dbReference>
<evidence type="ECO:0000256" key="2">
    <source>
        <dbReference type="PROSITE-ProRule" id="PRU00708"/>
    </source>
</evidence>
<organism evidence="3">
    <name type="scientific">Spirodela intermedia</name>
    <name type="common">Intermediate duckweed</name>
    <dbReference type="NCBI Taxonomy" id="51605"/>
    <lineage>
        <taxon>Eukaryota</taxon>
        <taxon>Viridiplantae</taxon>
        <taxon>Streptophyta</taxon>
        <taxon>Embryophyta</taxon>
        <taxon>Tracheophyta</taxon>
        <taxon>Spermatophyta</taxon>
        <taxon>Magnoliopsida</taxon>
        <taxon>Liliopsida</taxon>
        <taxon>Araceae</taxon>
        <taxon>Lemnoideae</taxon>
        <taxon>Spirodela</taxon>
    </lineage>
</organism>